<dbReference type="Gene3D" id="3.30.70.660">
    <property type="entry name" value="Pseudouridine synthase I, catalytic domain, C-terminal subdomain"/>
    <property type="match status" value="1"/>
</dbReference>
<evidence type="ECO:0000256" key="4">
    <source>
        <dbReference type="HAMAP-Rule" id="MF_00171"/>
    </source>
</evidence>
<dbReference type="FunFam" id="3.30.70.580:FF:000001">
    <property type="entry name" value="tRNA pseudouridine synthase A"/>
    <property type="match status" value="1"/>
</dbReference>
<dbReference type="InterPro" id="IPR020103">
    <property type="entry name" value="PsdUridine_synth_cat_dom_sf"/>
</dbReference>
<keyword evidence="3 4" id="KW-0413">Isomerase</keyword>
<dbReference type="InterPro" id="IPR020094">
    <property type="entry name" value="TruA/RsuA/RluB/E/F_N"/>
</dbReference>
<dbReference type="NCBIfam" id="TIGR00071">
    <property type="entry name" value="hisT_truA"/>
    <property type="match status" value="1"/>
</dbReference>
<evidence type="ECO:0000256" key="2">
    <source>
        <dbReference type="ARBA" id="ARBA00022694"/>
    </source>
</evidence>
<evidence type="ECO:0000259" key="8">
    <source>
        <dbReference type="Pfam" id="PF01416"/>
    </source>
</evidence>
<accession>A0A2N0VJL5</accession>
<organism evidence="9 10">
    <name type="scientific">Rhodohalobacter barkolensis</name>
    <dbReference type="NCBI Taxonomy" id="2053187"/>
    <lineage>
        <taxon>Bacteria</taxon>
        <taxon>Pseudomonadati</taxon>
        <taxon>Balneolota</taxon>
        <taxon>Balneolia</taxon>
        <taxon>Balneolales</taxon>
        <taxon>Balneolaceae</taxon>
        <taxon>Rhodohalobacter</taxon>
    </lineage>
</organism>
<dbReference type="Proteomes" id="UP000233398">
    <property type="component" value="Unassembled WGS sequence"/>
</dbReference>
<gene>
    <name evidence="4" type="primary">truA</name>
    <name evidence="9" type="ORF">CWD77_02560</name>
</gene>
<feature type="domain" description="Pseudouridine synthase I TruA alpha/beta" evidence="8">
    <location>
        <begin position="142"/>
        <end position="244"/>
    </location>
</feature>
<dbReference type="OrthoDB" id="9811823at2"/>
<protein>
    <recommendedName>
        <fullName evidence="4">tRNA pseudouridine synthase A</fullName>
        <ecNumber evidence="4">5.4.99.12</ecNumber>
    </recommendedName>
    <alternativeName>
        <fullName evidence="4">tRNA pseudouridine(38-40) synthase</fullName>
    </alternativeName>
    <alternativeName>
        <fullName evidence="4">tRNA pseudouridylate synthase I</fullName>
    </alternativeName>
    <alternativeName>
        <fullName evidence="4">tRNA-uridine isomerase I</fullName>
    </alternativeName>
</protein>
<comment type="caution">
    <text evidence="4">Lacks conserved residue(s) required for the propagation of feature annotation.</text>
</comment>
<dbReference type="PIRSF" id="PIRSF001430">
    <property type="entry name" value="tRNA_psdUrid_synth"/>
    <property type="match status" value="1"/>
</dbReference>
<name>A0A2N0VJL5_9BACT</name>
<dbReference type="Gene3D" id="3.30.70.580">
    <property type="entry name" value="Pseudouridine synthase I, catalytic domain, N-terminal subdomain"/>
    <property type="match status" value="1"/>
</dbReference>
<evidence type="ECO:0000313" key="10">
    <source>
        <dbReference type="Proteomes" id="UP000233398"/>
    </source>
</evidence>
<dbReference type="PANTHER" id="PTHR11142:SF0">
    <property type="entry name" value="TRNA PSEUDOURIDINE SYNTHASE-LIKE 1"/>
    <property type="match status" value="1"/>
</dbReference>
<sequence>MSRYKLTFEYEGTDYSGWQRQPNVRTVEGEIEYAFSKMFQKDINIIGQGRTDAGVHALSQTAHVDLPERYSKERIEYAMRGLLPKDVALKKIEDADEDFHARFHAQSRSYRYQISVEPSPLNRRFTWEHFMEPEFNILEKCAEMITGERDFINFCIPNDEEIGTTICTILNCSWKRDNEMLQFDIEGNRFLRHMVRRLVGSMMEVATGKKSIEDFKVLLSNEPVERKAFAAPACGLILTEVKYD</sequence>
<dbReference type="GO" id="GO:0160147">
    <property type="term" value="F:tRNA pseudouridine(38-40) synthase activity"/>
    <property type="evidence" value="ECO:0007669"/>
    <property type="project" value="UniProtKB-EC"/>
</dbReference>
<evidence type="ECO:0000256" key="5">
    <source>
        <dbReference type="PIRSR" id="PIRSR001430-1"/>
    </source>
</evidence>
<dbReference type="EC" id="5.4.99.12" evidence="4"/>
<dbReference type="CDD" id="cd02570">
    <property type="entry name" value="PseudoU_synth_EcTruA"/>
    <property type="match status" value="1"/>
</dbReference>
<dbReference type="EMBL" id="PISP01000001">
    <property type="protein sequence ID" value="PKD44369.1"/>
    <property type="molecule type" value="Genomic_DNA"/>
</dbReference>
<dbReference type="InterPro" id="IPR020095">
    <property type="entry name" value="PsdUridine_synth_TruA_C"/>
</dbReference>
<dbReference type="GO" id="GO:0003723">
    <property type="term" value="F:RNA binding"/>
    <property type="evidence" value="ECO:0007669"/>
    <property type="project" value="InterPro"/>
</dbReference>
<comment type="catalytic activity">
    <reaction evidence="4 7">
        <text>uridine(38/39/40) in tRNA = pseudouridine(38/39/40) in tRNA</text>
        <dbReference type="Rhea" id="RHEA:22376"/>
        <dbReference type="Rhea" id="RHEA-COMP:10085"/>
        <dbReference type="Rhea" id="RHEA-COMP:10087"/>
        <dbReference type="ChEBI" id="CHEBI:65314"/>
        <dbReference type="ChEBI" id="CHEBI:65315"/>
        <dbReference type="EC" id="5.4.99.12"/>
    </reaction>
</comment>
<dbReference type="HAMAP" id="MF_00171">
    <property type="entry name" value="TruA"/>
    <property type="match status" value="1"/>
</dbReference>
<evidence type="ECO:0000256" key="3">
    <source>
        <dbReference type="ARBA" id="ARBA00023235"/>
    </source>
</evidence>
<dbReference type="Pfam" id="PF01416">
    <property type="entry name" value="PseudoU_synth_1"/>
    <property type="match status" value="2"/>
</dbReference>
<feature type="active site" description="Nucleophile" evidence="4 5">
    <location>
        <position position="52"/>
    </location>
</feature>
<keyword evidence="10" id="KW-1185">Reference proteome</keyword>
<comment type="caution">
    <text evidence="9">The sequence shown here is derived from an EMBL/GenBank/DDBJ whole genome shotgun (WGS) entry which is preliminary data.</text>
</comment>
<keyword evidence="2 4" id="KW-0819">tRNA processing</keyword>
<evidence type="ECO:0000256" key="6">
    <source>
        <dbReference type="PIRSR" id="PIRSR001430-2"/>
    </source>
</evidence>
<evidence type="ECO:0000313" key="9">
    <source>
        <dbReference type="EMBL" id="PKD44369.1"/>
    </source>
</evidence>
<comment type="function">
    <text evidence="4">Formation of pseudouridine at positions 38, 39 and 40 in the anticodon stem and loop of transfer RNAs.</text>
</comment>
<dbReference type="SUPFAM" id="SSF55120">
    <property type="entry name" value="Pseudouridine synthase"/>
    <property type="match status" value="1"/>
</dbReference>
<dbReference type="RefSeq" id="WP_101071661.1">
    <property type="nucleotide sequence ID" value="NZ_PISP01000001.1"/>
</dbReference>
<proteinExistence type="inferred from homology"/>
<dbReference type="GO" id="GO:0031119">
    <property type="term" value="P:tRNA pseudouridine synthesis"/>
    <property type="evidence" value="ECO:0007669"/>
    <property type="project" value="UniProtKB-UniRule"/>
</dbReference>
<comment type="subunit">
    <text evidence="4">Homodimer.</text>
</comment>
<feature type="binding site" evidence="4 6">
    <location>
        <position position="110"/>
    </location>
    <ligand>
        <name>substrate</name>
    </ligand>
</feature>
<reference evidence="9 10" key="1">
    <citation type="submission" date="2017-11" db="EMBL/GenBank/DDBJ databases">
        <title>Rhodohalobacter 15182 sp. nov., isolated from a salt lake.</title>
        <authorList>
            <person name="Han S."/>
        </authorList>
    </citation>
    <scope>NUCLEOTIDE SEQUENCE [LARGE SCALE GENOMIC DNA]</scope>
    <source>
        <strain evidence="9 10">15182</strain>
    </source>
</reference>
<dbReference type="PANTHER" id="PTHR11142">
    <property type="entry name" value="PSEUDOURIDYLATE SYNTHASE"/>
    <property type="match status" value="1"/>
</dbReference>
<dbReference type="InterPro" id="IPR020097">
    <property type="entry name" value="PsdUridine_synth_TruA_a/b_dom"/>
</dbReference>
<dbReference type="InterPro" id="IPR001406">
    <property type="entry name" value="PsdUridine_synth_TruA"/>
</dbReference>
<evidence type="ECO:0000256" key="1">
    <source>
        <dbReference type="ARBA" id="ARBA00009375"/>
    </source>
</evidence>
<comment type="similarity">
    <text evidence="1 4 7">Belongs to the tRNA pseudouridine synthase TruA family.</text>
</comment>
<evidence type="ECO:0000256" key="7">
    <source>
        <dbReference type="RuleBase" id="RU003792"/>
    </source>
</evidence>
<dbReference type="AlphaFoldDB" id="A0A2N0VJL5"/>
<feature type="domain" description="Pseudouridine synthase I TruA alpha/beta" evidence="8">
    <location>
        <begin position="9"/>
        <end position="103"/>
    </location>
</feature>